<evidence type="ECO:0008006" key="3">
    <source>
        <dbReference type="Google" id="ProtNLM"/>
    </source>
</evidence>
<dbReference type="GO" id="GO:0005975">
    <property type="term" value="P:carbohydrate metabolic process"/>
    <property type="evidence" value="ECO:0007669"/>
    <property type="project" value="InterPro"/>
</dbReference>
<dbReference type="Proteomes" id="UP000000245">
    <property type="component" value="Chromosome"/>
</dbReference>
<dbReference type="Pfam" id="PF04748">
    <property type="entry name" value="Polysacc_deac_2"/>
    <property type="match status" value="1"/>
</dbReference>
<name>A5FWY9_ACICJ</name>
<dbReference type="PANTHER" id="PTHR30105">
    <property type="entry name" value="UNCHARACTERIZED YIBQ-RELATED"/>
    <property type="match status" value="1"/>
</dbReference>
<dbReference type="AlphaFoldDB" id="A5FWY9"/>
<dbReference type="EMBL" id="CP000697">
    <property type="protein sequence ID" value="ABQ30121.1"/>
    <property type="molecule type" value="Genomic_DNA"/>
</dbReference>
<accession>A5FWY9</accession>
<dbReference type="CDD" id="cd10936">
    <property type="entry name" value="CE4_DAC2"/>
    <property type="match status" value="1"/>
</dbReference>
<organism evidence="1 2">
    <name type="scientific">Acidiphilium cryptum (strain JF-5)</name>
    <dbReference type="NCBI Taxonomy" id="349163"/>
    <lineage>
        <taxon>Bacteria</taxon>
        <taxon>Pseudomonadati</taxon>
        <taxon>Pseudomonadota</taxon>
        <taxon>Alphaproteobacteria</taxon>
        <taxon>Acetobacterales</taxon>
        <taxon>Acidocellaceae</taxon>
        <taxon>Acidiphilium</taxon>
    </lineage>
</organism>
<dbReference type="InterPro" id="IPR006837">
    <property type="entry name" value="Divergent_DAC"/>
</dbReference>
<dbReference type="HOGENOM" id="CLU_065088_0_0_5"/>
<protein>
    <recommendedName>
        <fullName evidence="3">Divergent polysaccharide deacetylase family protein</fullName>
    </recommendedName>
</protein>
<evidence type="ECO:0000313" key="2">
    <source>
        <dbReference type="Proteomes" id="UP000000245"/>
    </source>
</evidence>
<dbReference type="PANTHER" id="PTHR30105:SF2">
    <property type="entry name" value="DIVERGENT POLYSACCHARIDE DEACETYLASE SUPERFAMILY"/>
    <property type="match status" value="1"/>
</dbReference>
<dbReference type="InterPro" id="IPR011330">
    <property type="entry name" value="Glyco_hydro/deAcase_b/a-brl"/>
</dbReference>
<sequence length="327" mass="34059">MWRTETMPPFRIARSVKLFWAGVAAAALIGAVVLQVIGPPDHDTAMLTGPVLHRSGSAIPPPNPALLVASKANPAWKIPHPAPDGMTPMRYYAAAAPVPVPQGLHPVAVMMGGIGEARQASRDAIRSLPPAVSLALTPYGPHLRSVVAAARAAGHETLMGIPMQTDREPAITEGDEALRGSELDPVNLKHLDWALSRSAGYVGVTDEIGMSVDETYLTQLLNRHWLGKQLRPTGLLLVTASQGSGVPSGVPGRVADVVIHPEMSVDEQRAALKRLAATAVASGSALGVISSPTADDIAVLAQWCQGLKADGLVLVPVSALVAARGAQ</sequence>
<dbReference type="Gene3D" id="3.20.20.370">
    <property type="entry name" value="Glycoside hydrolase/deacetylase"/>
    <property type="match status" value="1"/>
</dbReference>
<dbReference type="KEGG" id="acr:Acry_0902"/>
<dbReference type="eggNOG" id="COG2861">
    <property type="taxonomic scope" value="Bacteria"/>
</dbReference>
<evidence type="ECO:0000313" key="1">
    <source>
        <dbReference type="EMBL" id="ABQ30121.1"/>
    </source>
</evidence>
<dbReference type="STRING" id="349163.Acry_0902"/>
<proteinExistence type="predicted"/>
<keyword evidence="2" id="KW-1185">Reference proteome</keyword>
<dbReference type="SUPFAM" id="SSF88713">
    <property type="entry name" value="Glycoside hydrolase/deacetylase"/>
    <property type="match status" value="1"/>
</dbReference>
<gene>
    <name evidence="1" type="ordered locus">Acry_0902</name>
</gene>
<reference evidence="1 2" key="1">
    <citation type="submission" date="2007-05" db="EMBL/GenBank/DDBJ databases">
        <title>Complete sequence of chromosome of Acidiphilium cryptum JF-5.</title>
        <authorList>
            <consortium name="US DOE Joint Genome Institute"/>
            <person name="Copeland A."/>
            <person name="Lucas S."/>
            <person name="Lapidus A."/>
            <person name="Barry K."/>
            <person name="Detter J.C."/>
            <person name="Glavina del Rio T."/>
            <person name="Hammon N."/>
            <person name="Israni S."/>
            <person name="Dalin E."/>
            <person name="Tice H."/>
            <person name="Pitluck S."/>
            <person name="Sims D."/>
            <person name="Brettin T."/>
            <person name="Bruce D."/>
            <person name="Han C."/>
            <person name="Schmutz J."/>
            <person name="Larimer F."/>
            <person name="Land M."/>
            <person name="Hauser L."/>
            <person name="Kyrpides N."/>
            <person name="Kim E."/>
            <person name="Magnuson T."/>
            <person name="Richardson P."/>
        </authorList>
    </citation>
    <scope>NUCLEOTIDE SEQUENCE [LARGE SCALE GENOMIC DNA]</scope>
    <source>
        <strain evidence="1 2">JF-5</strain>
    </source>
</reference>